<evidence type="ECO:0000256" key="4">
    <source>
        <dbReference type="ARBA" id="ARBA00022485"/>
    </source>
</evidence>
<dbReference type="EMBL" id="AP018712">
    <property type="protein sequence ID" value="BBE32098.1"/>
    <property type="molecule type" value="Genomic_DNA"/>
</dbReference>
<evidence type="ECO:0000313" key="12">
    <source>
        <dbReference type="EMBL" id="BBE32098.1"/>
    </source>
</evidence>
<comment type="similarity">
    <text evidence="2 10">Belongs to the iron-sulfur dependent L-serine dehydratase family.</text>
</comment>
<name>A0A7G1G6B2_9BACT</name>
<dbReference type="AlphaFoldDB" id="A0A7G1G6B2"/>
<dbReference type="GO" id="GO:0046872">
    <property type="term" value="F:metal ion binding"/>
    <property type="evidence" value="ECO:0007669"/>
    <property type="project" value="UniProtKB-KW"/>
</dbReference>
<dbReference type="Pfam" id="PF03315">
    <property type="entry name" value="SDH_beta"/>
    <property type="match status" value="1"/>
</dbReference>
<keyword evidence="13" id="KW-1185">Reference proteome</keyword>
<dbReference type="NCBIfam" id="TIGR00719">
    <property type="entry name" value="sda_beta"/>
    <property type="match status" value="1"/>
</dbReference>
<evidence type="ECO:0000256" key="7">
    <source>
        <dbReference type="ARBA" id="ARBA00023014"/>
    </source>
</evidence>
<dbReference type="GO" id="GO:0003941">
    <property type="term" value="F:L-serine ammonia-lyase activity"/>
    <property type="evidence" value="ECO:0007669"/>
    <property type="project" value="UniProtKB-UniRule"/>
</dbReference>
<evidence type="ECO:0000259" key="11">
    <source>
        <dbReference type="PROSITE" id="PS51671"/>
    </source>
</evidence>
<dbReference type="SUPFAM" id="SSF143548">
    <property type="entry name" value="Serine metabolism enzymes domain"/>
    <property type="match status" value="1"/>
</dbReference>
<dbReference type="Gene3D" id="3.30.70.260">
    <property type="match status" value="1"/>
</dbReference>
<dbReference type="SUPFAM" id="SSF55021">
    <property type="entry name" value="ACT-like"/>
    <property type="match status" value="1"/>
</dbReference>
<dbReference type="Gene3D" id="3.30.1330.90">
    <property type="entry name" value="D-3-phosphoglycerate dehydrogenase, domain 3"/>
    <property type="match status" value="1"/>
</dbReference>
<evidence type="ECO:0000256" key="2">
    <source>
        <dbReference type="ARBA" id="ARBA00008636"/>
    </source>
</evidence>
<keyword evidence="7 10" id="KW-0411">Iron-sulfur</keyword>
<keyword evidence="4 10" id="KW-0004">4Fe-4S</keyword>
<proteinExistence type="inferred from homology"/>
<protein>
    <recommendedName>
        <fullName evidence="10">L-serine dehydratase</fullName>
        <ecNumber evidence="10">4.3.1.17</ecNumber>
    </recommendedName>
</protein>
<organism evidence="12 13">
    <name type="scientific">Tepiditoga spiralis</name>
    <dbReference type="NCBI Taxonomy" id="2108365"/>
    <lineage>
        <taxon>Bacteria</taxon>
        <taxon>Thermotogati</taxon>
        <taxon>Thermotogota</taxon>
        <taxon>Thermotogae</taxon>
        <taxon>Petrotogales</taxon>
        <taxon>Petrotogaceae</taxon>
        <taxon>Tepiditoga</taxon>
    </lineage>
</organism>
<feature type="domain" description="ACT" evidence="11">
    <location>
        <begin position="145"/>
        <end position="218"/>
    </location>
</feature>
<dbReference type="KEGG" id="ocy:OSSY52_22390"/>
<keyword evidence="3 10" id="KW-0312">Gluconeogenesis</keyword>
<dbReference type="GO" id="GO:0051539">
    <property type="term" value="F:4 iron, 4 sulfur cluster binding"/>
    <property type="evidence" value="ECO:0007669"/>
    <property type="project" value="UniProtKB-UniRule"/>
</dbReference>
<evidence type="ECO:0000256" key="1">
    <source>
        <dbReference type="ARBA" id="ARBA00001966"/>
    </source>
</evidence>
<evidence type="ECO:0000256" key="5">
    <source>
        <dbReference type="ARBA" id="ARBA00022723"/>
    </source>
</evidence>
<dbReference type="PROSITE" id="PS51671">
    <property type="entry name" value="ACT"/>
    <property type="match status" value="1"/>
</dbReference>
<evidence type="ECO:0000256" key="9">
    <source>
        <dbReference type="ARBA" id="ARBA00049406"/>
    </source>
</evidence>
<dbReference type="FunCoup" id="A0A7G1G6B2">
    <property type="interactions" value="83"/>
</dbReference>
<dbReference type="InterPro" id="IPR051318">
    <property type="entry name" value="Fe-S_L-Ser"/>
</dbReference>
<dbReference type="InterPro" id="IPR005131">
    <property type="entry name" value="Ser_deHydtase_bsu"/>
</dbReference>
<dbReference type="GO" id="GO:0006094">
    <property type="term" value="P:gluconeogenesis"/>
    <property type="evidence" value="ECO:0007669"/>
    <property type="project" value="UniProtKB-KW"/>
</dbReference>
<dbReference type="InterPro" id="IPR004643">
    <property type="entry name" value="Fe-S_L-Ser_bsu"/>
</dbReference>
<dbReference type="InterPro" id="IPR045865">
    <property type="entry name" value="ACT-like_dom_sf"/>
</dbReference>
<dbReference type="Proteomes" id="UP000516361">
    <property type="component" value="Chromosome"/>
</dbReference>
<dbReference type="InterPro" id="IPR002912">
    <property type="entry name" value="ACT_dom"/>
</dbReference>
<dbReference type="PIRSF" id="PIRSF036692">
    <property type="entry name" value="SDH_B"/>
    <property type="match status" value="1"/>
</dbReference>
<gene>
    <name evidence="12" type="ORF">OSSY52_22390</name>
</gene>
<sequence>MSILDVIGPVIVGPSSSHTAGAAKIGKFCHNYLGGLPDSVEFILHGSFGSTYFGHGTDKALVGGILGFDVSDLRIKNSFEIAKELNLKYSFSSDDLGDVHPNTVRVILEKNNSLYKIEAASIGAGEILITEIDGVKVNLSGKSPTLVIINKDEHGSLSSILNIISSTGINVANLSLTRISLILEEATCVIELDDIPEKCLIERLKQSEFVISCRYISKI</sequence>
<dbReference type="InterPro" id="IPR029009">
    <property type="entry name" value="ASB_dom_sf"/>
</dbReference>
<evidence type="ECO:0000256" key="6">
    <source>
        <dbReference type="ARBA" id="ARBA00023004"/>
    </source>
</evidence>
<comment type="catalytic activity">
    <reaction evidence="9 10">
        <text>L-serine = pyruvate + NH4(+)</text>
        <dbReference type="Rhea" id="RHEA:19169"/>
        <dbReference type="ChEBI" id="CHEBI:15361"/>
        <dbReference type="ChEBI" id="CHEBI:28938"/>
        <dbReference type="ChEBI" id="CHEBI:33384"/>
        <dbReference type="EC" id="4.3.1.17"/>
    </reaction>
</comment>
<dbReference type="EC" id="4.3.1.17" evidence="10"/>
<comment type="cofactor">
    <cofactor evidence="1 10">
        <name>[4Fe-4S] cluster</name>
        <dbReference type="ChEBI" id="CHEBI:49883"/>
    </cofactor>
</comment>
<dbReference type="PANTHER" id="PTHR30182:SF12">
    <property type="entry name" value="L-SERINE DEHYDRATASE, BETA CHAIN-RELATED"/>
    <property type="match status" value="1"/>
</dbReference>
<keyword evidence="6 10" id="KW-0408">Iron</keyword>
<dbReference type="PANTHER" id="PTHR30182">
    <property type="entry name" value="L-SERINE DEHYDRATASE"/>
    <property type="match status" value="1"/>
</dbReference>
<dbReference type="InParanoid" id="A0A7G1G6B2"/>
<reference evidence="12 13" key="1">
    <citation type="submission" date="2018-06" db="EMBL/GenBank/DDBJ databases">
        <title>Genome sequencing of Oceanotoga sp. sy52.</title>
        <authorList>
            <person name="Mori K."/>
        </authorList>
    </citation>
    <scope>NUCLEOTIDE SEQUENCE [LARGE SCALE GENOMIC DNA]</scope>
    <source>
        <strain evidence="13">sy52</strain>
    </source>
</reference>
<dbReference type="RefSeq" id="WP_190614953.1">
    <property type="nucleotide sequence ID" value="NZ_AP018712.1"/>
</dbReference>
<evidence type="ECO:0000256" key="10">
    <source>
        <dbReference type="RuleBase" id="RU366059"/>
    </source>
</evidence>
<keyword evidence="8 10" id="KW-0456">Lyase</keyword>
<evidence type="ECO:0000256" key="3">
    <source>
        <dbReference type="ARBA" id="ARBA00022432"/>
    </source>
</evidence>
<evidence type="ECO:0000256" key="8">
    <source>
        <dbReference type="ARBA" id="ARBA00023239"/>
    </source>
</evidence>
<keyword evidence="5 10" id="KW-0479">Metal-binding</keyword>
<accession>A0A7G1G6B2</accession>
<evidence type="ECO:0000313" key="13">
    <source>
        <dbReference type="Proteomes" id="UP000516361"/>
    </source>
</evidence>